<accession>A0A9D8PQ17</accession>
<proteinExistence type="predicted"/>
<evidence type="ECO:0000313" key="2">
    <source>
        <dbReference type="EMBL" id="MBN1574729.1"/>
    </source>
</evidence>
<comment type="caution">
    <text evidence="2">The sequence shown here is derived from an EMBL/GenBank/DDBJ whole genome shotgun (WGS) entry which is preliminary data.</text>
</comment>
<reference evidence="2" key="2">
    <citation type="submission" date="2021-01" db="EMBL/GenBank/DDBJ databases">
        <authorList>
            <person name="Hahn C.R."/>
            <person name="Youssef N.H."/>
            <person name="Elshahed M."/>
        </authorList>
    </citation>
    <scope>NUCLEOTIDE SEQUENCE</scope>
    <source>
        <strain evidence="2">Zod_Metabat.24</strain>
    </source>
</reference>
<gene>
    <name evidence="2" type="ORF">JW984_16150</name>
</gene>
<evidence type="ECO:0000313" key="3">
    <source>
        <dbReference type="Proteomes" id="UP000809273"/>
    </source>
</evidence>
<protein>
    <submittedName>
        <fullName evidence="2">SocA family protein</fullName>
    </submittedName>
</protein>
<reference evidence="2" key="1">
    <citation type="journal article" date="2021" name="Environ. Microbiol.">
        <title>Genomic characterization of three novel Desulfobacterota classes expand the metabolic and phylogenetic diversity of the phylum.</title>
        <authorList>
            <person name="Murphy C.L."/>
            <person name="Biggerstaff J."/>
            <person name="Eichhorn A."/>
            <person name="Ewing E."/>
            <person name="Shahan R."/>
            <person name="Soriano D."/>
            <person name="Stewart S."/>
            <person name="VanMol K."/>
            <person name="Walker R."/>
            <person name="Walters P."/>
            <person name="Elshahed M.S."/>
            <person name="Youssef N.H."/>
        </authorList>
    </citation>
    <scope>NUCLEOTIDE SEQUENCE</scope>
    <source>
        <strain evidence="2">Zod_Metabat.24</strain>
    </source>
</reference>
<dbReference type="AlphaFoldDB" id="A0A9D8PQ17"/>
<dbReference type="EMBL" id="JAFGIX010000086">
    <property type="protein sequence ID" value="MBN1574729.1"/>
    <property type="molecule type" value="Genomic_DNA"/>
</dbReference>
<organism evidence="2 3">
    <name type="scientific">Candidatus Zymogenus saltonus</name>
    <dbReference type="NCBI Taxonomy" id="2844893"/>
    <lineage>
        <taxon>Bacteria</taxon>
        <taxon>Deltaproteobacteria</taxon>
        <taxon>Candidatus Zymogenia</taxon>
        <taxon>Candidatus Zymogeniales</taxon>
        <taxon>Candidatus Zymogenaceae</taxon>
        <taxon>Candidatus Zymogenus</taxon>
    </lineage>
</organism>
<dbReference type="Pfam" id="PF13274">
    <property type="entry name" value="SocA_Panacea"/>
    <property type="match status" value="1"/>
</dbReference>
<name>A0A9D8PQ17_9DELT</name>
<dbReference type="Proteomes" id="UP000809273">
    <property type="component" value="Unassembled WGS sequence"/>
</dbReference>
<sequence length="156" mass="18085">MKKTKQLLAYLIKNHQSPTITGLMKLAYISDLVSMERRDLQMSDFEYLRYKHGPFDRNIYDYIQELLSENSIVEEPNYTTRGDEYIVYRFKDKQNVSFDELDEEDQAILDEVLEALSGYGAKALVEIAYNTKPMKKIGATQNNKKGLNQVLDLSAK</sequence>
<dbReference type="InterPro" id="IPR025272">
    <property type="entry name" value="SocA_Panacea"/>
</dbReference>
<evidence type="ECO:0000259" key="1">
    <source>
        <dbReference type="Pfam" id="PF13274"/>
    </source>
</evidence>
<feature type="domain" description="Antitoxin SocA-like Panacea" evidence="1">
    <location>
        <begin position="23"/>
        <end position="132"/>
    </location>
</feature>